<reference evidence="2 4" key="2">
    <citation type="submission" date="2017-05" db="EMBL/GenBank/DDBJ databases">
        <title>The draft genome of the hyperthermophilic archaeon 'Pyrodictium delaneyi strain Hulk', an iron and nitrate reducer, reveals the capacity for sulfate reduction.</title>
        <authorList>
            <person name="Demey L.M."/>
            <person name="Miller C."/>
            <person name="Manzella M."/>
            <person name="Reguera G."/>
            <person name="Kashefi K."/>
        </authorList>
    </citation>
    <scope>NUCLEOTIDE SEQUENCE [LARGE SCALE GENOMIC DNA]</scope>
    <source>
        <strain evidence="2 4">Hulk</strain>
    </source>
</reference>
<evidence type="ECO:0000313" key="1">
    <source>
        <dbReference type="EMBL" id="ALL02013.1"/>
    </source>
</evidence>
<dbReference type="AlphaFoldDB" id="A0A0P0N658"/>
<dbReference type="GeneID" id="26100310"/>
<dbReference type="Proteomes" id="UP000196694">
    <property type="component" value="Unassembled WGS sequence"/>
</dbReference>
<evidence type="ECO:0000313" key="2">
    <source>
        <dbReference type="EMBL" id="OWJ54823.1"/>
    </source>
</evidence>
<dbReference type="Proteomes" id="UP000058613">
    <property type="component" value="Chromosome"/>
</dbReference>
<dbReference type="EMBL" id="CP013011">
    <property type="protein sequence ID" value="ALL02013.1"/>
    <property type="molecule type" value="Genomic_DNA"/>
</dbReference>
<evidence type="ECO:0000313" key="4">
    <source>
        <dbReference type="Proteomes" id="UP000196694"/>
    </source>
</evidence>
<name>A0A0P0N658_9CREN</name>
<evidence type="ECO:0000313" key="3">
    <source>
        <dbReference type="Proteomes" id="UP000058613"/>
    </source>
</evidence>
<dbReference type="EMBL" id="NCQP01000002">
    <property type="protein sequence ID" value="OWJ54823.1"/>
    <property type="molecule type" value="Genomic_DNA"/>
</dbReference>
<sequence>MTAKELRGGGGSKPRSWSPSTLLEALRTSFDDIEAYAYMNGGELILRSEYELIIIRVPSSLVYWDLEAYLYKLGAQVYDCRRGIGFILPTASGPRLVFHARIIHRENGKAYIAIEPRGVVNRGEKPKLC</sequence>
<organism evidence="1 3">
    <name type="scientific">Pyrodictium delaneyi</name>
    <dbReference type="NCBI Taxonomy" id="1273541"/>
    <lineage>
        <taxon>Archaea</taxon>
        <taxon>Thermoproteota</taxon>
        <taxon>Thermoprotei</taxon>
        <taxon>Desulfurococcales</taxon>
        <taxon>Pyrodictiaceae</taxon>
        <taxon>Pyrodictium</taxon>
    </lineage>
</organism>
<dbReference type="OrthoDB" id="14466at2157"/>
<dbReference type="KEGG" id="pdl:Pyrde_1970"/>
<reference evidence="1 3" key="1">
    <citation type="submission" date="2015-10" db="EMBL/GenBank/DDBJ databases">
        <title>Complete genome sequence of hyperthermophilic archaeon Pyrodictium delaneyi Su06.</title>
        <authorList>
            <person name="Jung J.-H."/>
            <person name="Lin J."/>
            <person name="Holden J.F."/>
            <person name="Park C.-S."/>
        </authorList>
    </citation>
    <scope>NUCLEOTIDE SEQUENCE [LARGE SCALE GENOMIC DNA]</scope>
    <source>
        <strain evidence="1 3">Su06</strain>
    </source>
</reference>
<dbReference type="RefSeq" id="WP_055410406.1">
    <property type="nucleotide sequence ID" value="NZ_CP013011.1"/>
</dbReference>
<keyword evidence="4" id="KW-1185">Reference proteome</keyword>
<gene>
    <name evidence="2" type="ORF">Pdsh_03665</name>
    <name evidence="1" type="ORF">Pyrde_1970</name>
</gene>
<accession>A0A0P0N658</accession>
<proteinExistence type="predicted"/>
<protein>
    <submittedName>
        <fullName evidence="1">Uncharacterized protein</fullName>
    </submittedName>
</protein>